<dbReference type="FunFam" id="3.10.580.10:FF:000002">
    <property type="entry name" value="Magnesium/cobalt efflux protein CorC"/>
    <property type="match status" value="1"/>
</dbReference>
<dbReference type="SUPFAM" id="SSF56176">
    <property type="entry name" value="FAD-binding/transporter-associated domain-like"/>
    <property type="match status" value="1"/>
</dbReference>
<accession>A0A644UU99</accession>
<dbReference type="InterPro" id="IPR016169">
    <property type="entry name" value="FAD-bd_PCMH_sub2"/>
</dbReference>
<evidence type="ECO:0000259" key="9">
    <source>
        <dbReference type="PROSITE" id="PS51846"/>
    </source>
</evidence>
<protein>
    <recommendedName>
        <fullName evidence="11">Hemolysin C</fullName>
    </recommendedName>
</protein>
<feature type="transmembrane region" description="Helical" evidence="7">
    <location>
        <begin position="88"/>
        <end position="108"/>
    </location>
</feature>
<organism evidence="10">
    <name type="scientific">bioreactor metagenome</name>
    <dbReference type="NCBI Taxonomy" id="1076179"/>
    <lineage>
        <taxon>unclassified sequences</taxon>
        <taxon>metagenomes</taxon>
        <taxon>ecological metagenomes</taxon>
    </lineage>
</organism>
<keyword evidence="3" id="KW-0677">Repeat</keyword>
<dbReference type="PROSITE" id="PS51371">
    <property type="entry name" value="CBS"/>
    <property type="match status" value="2"/>
</dbReference>
<evidence type="ECO:0000256" key="2">
    <source>
        <dbReference type="ARBA" id="ARBA00022692"/>
    </source>
</evidence>
<evidence type="ECO:0008006" key="11">
    <source>
        <dbReference type="Google" id="ProtNLM"/>
    </source>
</evidence>
<dbReference type="SMART" id="SM00116">
    <property type="entry name" value="CBS"/>
    <property type="match status" value="2"/>
</dbReference>
<keyword evidence="6 7" id="KW-0472">Membrane</keyword>
<keyword evidence="4 7" id="KW-1133">Transmembrane helix</keyword>
<dbReference type="SUPFAM" id="SSF54631">
    <property type="entry name" value="CBS-domain pair"/>
    <property type="match status" value="1"/>
</dbReference>
<dbReference type="InterPro" id="IPR036318">
    <property type="entry name" value="FAD-bd_PCMH-like_sf"/>
</dbReference>
<dbReference type="Pfam" id="PF01595">
    <property type="entry name" value="CNNM"/>
    <property type="match status" value="1"/>
</dbReference>
<keyword evidence="5" id="KW-0129">CBS domain</keyword>
<evidence type="ECO:0000256" key="5">
    <source>
        <dbReference type="ARBA" id="ARBA00023122"/>
    </source>
</evidence>
<dbReference type="InterPro" id="IPR005170">
    <property type="entry name" value="Transptr-assoc_dom"/>
</dbReference>
<feature type="domain" description="CBS" evidence="8">
    <location>
        <begin position="257"/>
        <end position="317"/>
    </location>
</feature>
<evidence type="ECO:0000256" key="7">
    <source>
        <dbReference type="SAM" id="Phobius"/>
    </source>
</evidence>
<evidence type="ECO:0000256" key="6">
    <source>
        <dbReference type="ARBA" id="ARBA00023136"/>
    </source>
</evidence>
<feature type="domain" description="CNNM transmembrane" evidence="9">
    <location>
        <begin position="1"/>
        <end position="176"/>
    </location>
</feature>
<feature type="domain" description="CBS" evidence="8">
    <location>
        <begin position="195"/>
        <end position="256"/>
    </location>
</feature>
<sequence length="420" mass="46651">MVDYTNIIIFIILLICSAFFSASEVALIGINRAKVRALSDTGKRGKRLEKLKNNPDHFLITILIGNNIANVGASALATAISLQIFGNAGVAVATGVVTLLLLVFGEIGPKTYANRHLERAALFVATPISFLTALLSPFFFIYDRFRRKDASPSVTEEEIREWIDVGEMEGAIEEEEKEMIYSVLRFNDTTAKEIMTPRPDVAVIADTATLEEAVVHFRDTGFSRVPVYHDNTDNIVGTLNFKDLFNAYSTDNRKASIKTLMLDVYCVPESKKIDVLLRELQVRRVHMAIVLDEFGGFSGVVTFEDILEELVGDIMDESDGDEVSDIIPLGDGMYLVDAQVRVALLNDRFDISLPEDPGNYETIGGLVFSQLGHIPRLGESIPLSREHITLVVTKMRGRQILKIKMILPSVEYDDQDISGE</sequence>
<dbReference type="InterPro" id="IPR046342">
    <property type="entry name" value="CBS_dom_sf"/>
</dbReference>
<evidence type="ECO:0000259" key="8">
    <source>
        <dbReference type="PROSITE" id="PS51371"/>
    </source>
</evidence>
<dbReference type="EMBL" id="VSSQ01000165">
    <property type="protein sequence ID" value="MPL82636.1"/>
    <property type="molecule type" value="Genomic_DNA"/>
</dbReference>
<evidence type="ECO:0000313" key="10">
    <source>
        <dbReference type="EMBL" id="MPL82636.1"/>
    </source>
</evidence>
<dbReference type="Pfam" id="PF03471">
    <property type="entry name" value="CorC_HlyC"/>
    <property type="match status" value="1"/>
</dbReference>
<gene>
    <name evidence="10" type="ORF">SDC9_28582</name>
</gene>
<dbReference type="PROSITE" id="PS51846">
    <property type="entry name" value="CNNM"/>
    <property type="match status" value="1"/>
</dbReference>
<reference evidence="10" key="1">
    <citation type="submission" date="2019-08" db="EMBL/GenBank/DDBJ databases">
        <authorList>
            <person name="Kucharzyk K."/>
            <person name="Murdoch R.W."/>
            <person name="Higgins S."/>
            <person name="Loffler F."/>
        </authorList>
    </citation>
    <scope>NUCLEOTIDE SEQUENCE</scope>
</reference>
<proteinExistence type="predicted"/>
<dbReference type="InterPro" id="IPR000644">
    <property type="entry name" value="CBS_dom"/>
</dbReference>
<dbReference type="Pfam" id="PF00571">
    <property type="entry name" value="CBS"/>
    <property type="match status" value="2"/>
</dbReference>
<name>A0A644UU99_9ZZZZ</name>
<dbReference type="PANTHER" id="PTHR22777:SF17">
    <property type="entry name" value="UPF0053 PROTEIN SLL0260"/>
    <property type="match status" value="1"/>
</dbReference>
<dbReference type="GO" id="GO:0050660">
    <property type="term" value="F:flavin adenine dinucleotide binding"/>
    <property type="evidence" value="ECO:0007669"/>
    <property type="project" value="InterPro"/>
</dbReference>
<dbReference type="SMART" id="SM01091">
    <property type="entry name" value="CorC_HlyC"/>
    <property type="match status" value="1"/>
</dbReference>
<comment type="subcellular location">
    <subcellularLocation>
        <location evidence="1">Membrane</location>
        <topology evidence="1">Multi-pass membrane protein</topology>
    </subcellularLocation>
</comment>
<dbReference type="InterPro" id="IPR044751">
    <property type="entry name" value="Ion_transp-like_CBS"/>
</dbReference>
<dbReference type="InterPro" id="IPR002550">
    <property type="entry name" value="CNNM"/>
</dbReference>
<feature type="transmembrane region" description="Helical" evidence="7">
    <location>
        <begin position="120"/>
        <end position="142"/>
    </location>
</feature>
<keyword evidence="2 7" id="KW-0812">Transmembrane</keyword>
<feature type="transmembrane region" description="Helical" evidence="7">
    <location>
        <begin position="6"/>
        <end position="30"/>
    </location>
</feature>
<evidence type="ECO:0000256" key="3">
    <source>
        <dbReference type="ARBA" id="ARBA00022737"/>
    </source>
</evidence>
<dbReference type="AlphaFoldDB" id="A0A644UU99"/>
<comment type="caution">
    <text evidence="10">The sequence shown here is derived from an EMBL/GenBank/DDBJ whole genome shotgun (WGS) entry which is preliminary data.</text>
</comment>
<feature type="transmembrane region" description="Helical" evidence="7">
    <location>
        <begin position="58"/>
        <end position="82"/>
    </location>
</feature>
<dbReference type="PANTHER" id="PTHR22777">
    <property type="entry name" value="HEMOLYSIN-RELATED"/>
    <property type="match status" value="1"/>
</dbReference>
<dbReference type="Gene3D" id="3.10.580.10">
    <property type="entry name" value="CBS-domain"/>
    <property type="match status" value="1"/>
</dbReference>
<evidence type="ECO:0000256" key="1">
    <source>
        <dbReference type="ARBA" id="ARBA00004141"/>
    </source>
</evidence>
<dbReference type="GO" id="GO:0005886">
    <property type="term" value="C:plasma membrane"/>
    <property type="evidence" value="ECO:0007669"/>
    <property type="project" value="TreeGrafter"/>
</dbReference>
<evidence type="ECO:0000256" key="4">
    <source>
        <dbReference type="ARBA" id="ARBA00022989"/>
    </source>
</evidence>
<dbReference type="Gene3D" id="3.30.465.10">
    <property type="match status" value="1"/>
</dbReference>
<dbReference type="CDD" id="cd04590">
    <property type="entry name" value="CBS_pair_CorC_HlyC_assoc"/>
    <property type="match status" value="1"/>
</dbReference>